<gene>
    <name evidence="2" type="ORF">A2519_21910</name>
</gene>
<comment type="caution">
    <text evidence="2">The sequence shown here is derived from an EMBL/GenBank/DDBJ whole genome shotgun (WGS) entry which is preliminary data.</text>
</comment>
<name>A0A1F7FLX8_UNCRA</name>
<dbReference type="AlphaFoldDB" id="A0A1F7FLX8"/>
<dbReference type="SUPFAM" id="SSF52091">
    <property type="entry name" value="SpoIIaa-like"/>
    <property type="match status" value="1"/>
</dbReference>
<dbReference type="Proteomes" id="UP000179243">
    <property type="component" value="Unassembled WGS sequence"/>
</dbReference>
<dbReference type="GO" id="GO:0043856">
    <property type="term" value="F:anti-sigma factor antagonist activity"/>
    <property type="evidence" value="ECO:0007669"/>
    <property type="project" value="TreeGrafter"/>
</dbReference>
<reference evidence="2 3" key="1">
    <citation type="journal article" date="2016" name="Nat. Commun.">
        <title>Thousands of microbial genomes shed light on interconnected biogeochemical processes in an aquifer system.</title>
        <authorList>
            <person name="Anantharaman K."/>
            <person name="Brown C.T."/>
            <person name="Hug L.A."/>
            <person name="Sharon I."/>
            <person name="Castelle C.J."/>
            <person name="Probst A.J."/>
            <person name="Thomas B.C."/>
            <person name="Singh A."/>
            <person name="Wilkins M.J."/>
            <person name="Karaoz U."/>
            <person name="Brodie E.L."/>
            <person name="Williams K.H."/>
            <person name="Hubbard S.S."/>
            <person name="Banfield J.F."/>
        </authorList>
    </citation>
    <scope>NUCLEOTIDE SEQUENCE [LARGE SCALE GENOMIC DNA]</scope>
</reference>
<dbReference type="InterPro" id="IPR002645">
    <property type="entry name" value="STAS_dom"/>
</dbReference>
<feature type="domain" description="STAS" evidence="1">
    <location>
        <begin position="7"/>
        <end position="116"/>
    </location>
</feature>
<evidence type="ECO:0000313" key="2">
    <source>
        <dbReference type="EMBL" id="OGK07623.1"/>
    </source>
</evidence>
<dbReference type="Gene3D" id="3.30.750.24">
    <property type="entry name" value="STAS domain"/>
    <property type="match status" value="1"/>
</dbReference>
<dbReference type="PROSITE" id="PS50801">
    <property type="entry name" value="STAS"/>
    <property type="match status" value="1"/>
</dbReference>
<sequence>MRDFGVIKEKCSLSEALQVFHFKGNLNADRVHEIEESFAGALADNQNFIVAEMSEVDFISSPVLGELMGCKRRLTERGGNLYLVGLNTENRNKLRLMGAEKIFEFLPTIRSAVLKYRWENEDKGDEITVTIPPALNFVPEMRSLFSGVALQ</sequence>
<protein>
    <recommendedName>
        <fullName evidence="1">STAS domain-containing protein</fullName>
    </recommendedName>
</protein>
<evidence type="ECO:0000313" key="3">
    <source>
        <dbReference type="Proteomes" id="UP000179243"/>
    </source>
</evidence>
<dbReference type="PANTHER" id="PTHR33495">
    <property type="entry name" value="ANTI-SIGMA FACTOR ANTAGONIST TM_1081-RELATED-RELATED"/>
    <property type="match status" value="1"/>
</dbReference>
<dbReference type="Pfam" id="PF01740">
    <property type="entry name" value="STAS"/>
    <property type="match status" value="1"/>
</dbReference>
<organism evidence="2 3">
    <name type="scientific">Candidatus Raymondbacteria bacterium RIFOXYD12_FULL_49_13</name>
    <dbReference type="NCBI Taxonomy" id="1817890"/>
    <lineage>
        <taxon>Bacteria</taxon>
        <taxon>Raymondiibacteriota</taxon>
    </lineage>
</organism>
<accession>A0A1F7FLX8</accession>
<proteinExistence type="predicted"/>
<feature type="non-terminal residue" evidence="2">
    <location>
        <position position="151"/>
    </location>
</feature>
<dbReference type="InterPro" id="IPR036513">
    <property type="entry name" value="STAS_dom_sf"/>
</dbReference>
<evidence type="ECO:0000259" key="1">
    <source>
        <dbReference type="PROSITE" id="PS50801"/>
    </source>
</evidence>
<dbReference type="EMBL" id="MFYX01000001">
    <property type="protein sequence ID" value="OGK07623.1"/>
    <property type="molecule type" value="Genomic_DNA"/>
</dbReference>
<dbReference type="CDD" id="cd07043">
    <property type="entry name" value="STAS_anti-anti-sigma_factors"/>
    <property type="match status" value="1"/>
</dbReference>